<comment type="similarity">
    <text evidence="2 7">Belongs to the sodium:solute symporter (SSF) (TC 2.A.21) family.</text>
</comment>
<dbReference type="InterPro" id="IPR001734">
    <property type="entry name" value="Na/solute_symporter"/>
</dbReference>
<proteinExistence type="inferred from homology"/>
<dbReference type="GO" id="GO:0022857">
    <property type="term" value="F:transmembrane transporter activity"/>
    <property type="evidence" value="ECO:0007669"/>
    <property type="project" value="InterPro"/>
</dbReference>
<keyword evidence="5 9" id="KW-1133">Transmembrane helix</keyword>
<feature type="region of interest" description="Disordered" evidence="8">
    <location>
        <begin position="535"/>
        <end position="592"/>
    </location>
</feature>
<evidence type="ECO:0000256" key="7">
    <source>
        <dbReference type="RuleBase" id="RU362091"/>
    </source>
</evidence>
<dbReference type="RefSeq" id="WP_052681037.1">
    <property type="nucleotide sequence ID" value="NZ_JYFN01000013.1"/>
</dbReference>
<feature type="transmembrane region" description="Helical" evidence="9">
    <location>
        <begin position="467"/>
        <end position="487"/>
    </location>
</feature>
<feature type="transmembrane region" description="Helical" evidence="9">
    <location>
        <begin position="151"/>
        <end position="175"/>
    </location>
</feature>
<keyword evidence="4 9" id="KW-0812">Transmembrane</keyword>
<evidence type="ECO:0000256" key="3">
    <source>
        <dbReference type="ARBA" id="ARBA00022448"/>
    </source>
</evidence>
<dbReference type="Proteomes" id="UP000032545">
    <property type="component" value="Unassembled WGS sequence"/>
</dbReference>
<dbReference type="Pfam" id="PF00474">
    <property type="entry name" value="SSF"/>
    <property type="match status" value="1"/>
</dbReference>
<feature type="transmembrane region" description="Helical" evidence="9">
    <location>
        <begin position="441"/>
        <end position="460"/>
    </location>
</feature>
<feature type="compositionally biased region" description="Acidic residues" evidence="8">
    <location>
        <begin position="541"/>
        <end position="551"/>
    </location>
</feature>
<dbReference type="Gene3D" id="1.20.1730.10">
    <property type="entry name" value="Sodium/glucose cotransporter"/>
    <property type="match status" value="1"/>
</dbReference>
<evidence type="ECO:0000256" key="1">
    <source>
        <dbReference type="ARBA" id="ARBA00004141"/>
    </source>
</evidence>
<evidence type="ECO:0000256" key="2">
    <source>
        <dbReference type="ARBA" id="ARBA00006434"/>
    </source>
</evidence>
<comment type="subcellular location">
    <subcellularLocation>
        <location evidence="1">Membrane</location>
        <topology evidence="1">Multi-pass membrane protein</topology>
    </subcellularLocation>
</comment>
<evidence type="ECO:0000313" key="10">
    <source>
        <dbReference type="EMBL" id="KJE23430.1"/>
    </source>
</evidence>
<dbReference type="CDD" id="cd10322">
    <property type="entry name" value="SLC5sbd"/>
    <property type="match status" value="1"/>
</dbReference>
<keyword evidence="11" id="KW-1185">Reference proteome</keyword>
<feature type="transmembrane region" description="Helical" evidence="9">
    <location>
        <begin position="71"/>
        <end position="91"/>
    </location>
</feature>
<accession>A0A0D8BH90</accession>
<dbReference type="InterPro" id="IPR038377">
    <property type="entry name" value="Na/Glc_symporter_sf"/>
</dbReference>
<gene>
    <name evidence="10" type="ORF">FF36_02136</name>
</gene>
<evidence type="ECO:0000256" key="4">
    <source>
        <dbReference type="ARBA" id="ARBA00022692"/>
    </source>
</evidence>
<feature type="transmembrane region" description="Helical" evidence="9">
    <location>
        <begin position="363"/>
        <end position="391"/>
    </location>
</feature>
<feature type="transmembrane region" description="Helical" evidence="9">
    <location>
        <begin position="507"/>
        <end position="529"/>
    </location>
</feature>
<dbReference type="PANTHER" id="PTHR48086">
    <property type="entry name" value="SODIUM/PROLINE SYMPORTER-RELATED"/>
    <property type="match status" value="1"/>
</dbReference>
<feature type="transmembrane region" description="Helical" evidence="9">
    <location>
        <begin position="97"/>
        <end position="123"/>
    </location>
</feature>
<organism evidence="10 11">
    <name type="scientific">Frankia torreyi</name>
    <dbReference type="NCBI Taxonomy" id="1856"/>
    <lineage>
        <taxon>Bacteria</taxon>
        <taxon>Bacillati</taxon>
        <taxon>Actinomycetota</taxon>
        <taxon>Actinomycetes</taxon>
        <taxon>Frankiales</taxon>
        <taxon>Frankiaceae</taxon>
        <taxon>Frankia</taxon>
    </lineage>
</organism>
<dbReference type="EMBL" id="JYFN01000013">
    <property type="protein sequence ID" value="KJE23430.1"/>
    <property type="molecule type" value="Genomic_DNA"/>
</dbReference>
<feature type="transmembrane region" description="Helical" evidence="9">
    <location>
        <begin position="319"/>
        <end position="343"/>
    </location>
</feature>
<reference evidence="11" key="1">
    <citation type="submission" date="2015-02" db="EMBL/GenBank/DDBJ databases">
        <title>Draft Genome of Frankia sp. CpI1-S.</title>
        <authorList>
            <person name="Oshone R.T."/>
            <person name="Ngom M."/>
            <person name="Ghodhbane-Gtari F."/>
            <person name="Gtari M."/>
            <person name="Morris K."/>
            <person name="Thomas K."/>
            <person name="Sen A."/>
            <person name="Tisa L.S."/>
        </authorList>
    </citation>
    <scope>NUCLEOTIDE SEQUENCE [LARGE SCALE GENOMIC DNA]</scope>
    <source>
        <strain evidence="11">CpI1-S</strain>
    </source>
</reference>
<feature type="transmembrane region" description="Helical" evidence="9">
    <location>
        <begin position="225"/>
        <end position="242"/>
    </location>
</feature>
<keyword evidence="3" id="KW-0813">Transport</keyword>
<evidence type="ECO:0000256" key="9">
    <source>
        <dbReference type="SAM" id="Phobius"/>
    </source>
</evidence>
<comment type="caution">
    <text evidence="10">The sequence shown here is derived from an EMBL/GenBank/DDBJ whole genome shotgun (WGS) entry which is preliminary data.</text>
</comment>
<evidence type="ECO:0000256" key="8">
    <source>
        <dbReference type="SAM" id="MobiDB-lite"/>
    </source>
</evidence>
<feature type="transmembrane region" description="Helical" evidence="9">
    <location>
        <begin position="30"/>
        <end position="50"/>
    </location>
</feature>
<dbReference type="NCBIfam" id="NF046076">
    <property type="entry name" value="monocarbox_MctP"/>
    <property type="match status" value="1"/>
</dbReference>
<dbReference type="PANTHER" id="PTHR48086:SF8">
    <property type="entry name" value="MONOCARBOXYLIC ACID PERMEASE"/>
    <property type="match status" value="1"/>
</dbReference>
<dbReference type="GO" id="GO:0005886">
    <property type="term" value="C:plasma membrane"/>
    <property type="evidence" value="ECO:0007669"/>
    <property type="project" value="TreeGrafter"/>
</dbReference>
<dbReference type="InterPro" id="IPR050277">
    <property type="entry name" value="Sodium:Solute_Symporter"/>
</dbReference>
<dbReference type="OrthoDB" id="3636885at2"/>
<reference evidence="10 11" key="2">
    <citation type="journal article" date="2016" name="Genome Announc.">
        <title>Permanent Draft Genome Sequences for Two Variants of Frankia sp. Strain CpI1, the First Frankia Strain Isolated from Root Nodules of Comptonia peregrina.</title>
        <authorList>
            <person name="Oshone R."/>
            <person name="Hurst S.G.IV."/>
            <person name="Abebe-Akele F."/>
            <person name="Simpson S."/>
            <person name="Morris K."/>
            <person name="Thomas W.K."/>
            <person name="Tisa L.S."/>
        </authorList>
    </citation>
    <scope>NUCLEOTIDE SEQUENCE [LARGE SCALE GENOMIC DNA]</scope>
    <source>
        <strain evidence="11">CpI1-S</strain>
    </source>
</reference>
<dbReference type="PATRIC" id="fig|1502723.3.peg.1093"/>
<evidence type="ECO:0000256" key="5">
    <source>
        <dbReference type="ARBA" id="ARBA00022989"/>
    </source>
</evidence>
<feature type="transmembrane region" description="Helical" evidence="9">
    <location>
        <begin position="281"/>
        <end position="307"/>
    </location>
</feature>
<name>A0A0D8BH90_9ACTN</name>
<sequence length="592" mass="61854">MTRGGARLAPTGGAPLAAQPLHTPFHGVEFAVFTVLFAAVAILGFGAVRWRRTEPGPLASLDEWGLGGRGFGSFVAWFLIGGDIFTAYTFVAVPGAMYAAGAVSGWFAVAYTTIVWPMVFVLMPRLWTVSHRHGYVTPADLVRGRYGSRALALAVAVTGIVATMPYIALQLVGMQAVLEVMGVGTNSGNPIVRDLPIIVAFGILAVCTYTAGLRAPALIAFAKDLLIYAVVLVAVVVLPHRLGGFSAIFDAAERKFDAANAVAAGSGRPATAVFIPGPKDFLAYGTLALGSAMALFLYPHAITGVLATRGREVIRRNTAVLPLYSLLLAFLALLGYVAIAAGVHTTNPRLAVPLLFEREFPAWFTGVAFAAVAIGALVPAAIMSIAAANLFTRTIYVGHLRPGATAAEQTAVSKVASLLVKAGALLFVLDLDTQNSINLQLLGGVWILQTFPAVVLALWRPRLHRRALLAGWLVGMCYGTAEAYAQHSAAARHFGGSLATVPGLGHAGYIAVTAFALNLAVALFGTLVLRAAGVPNGPDETASDSDSDEPATSERDANEPDGNAPDAHASDETVPDQARQAVEADGQTPSQR</sequence>
<dbReference type="PROSITE" id="PS50283">
    <property type="entry name" value="NA_SOLUT_SYMP_3"/>
    <property type="match status" value="1"/>
</dbReference>
<evidence type="ECO:0000256" key="6">
    <source>
        <dbReference type="ARBA" id="ARBA00023136"/>
    </source>
</evidence>
<evidence type="ECO:0000313" key="11">
    <source>
        <dbReference type="Proteomes" id="UP000032545"/>
    </source>
</evidence>
<feature type="transmembrane region" description="Helical" evidence="9">
    <location>
        <begin position="195"/>
        <end position="213"/>
    </location>
</feature>
<keyword evidence="6 9" id="KW-0472">Membrane</keyword>
<feature type="transmembrane region" description="Helical" evidence="9">
    <location>
        <begin position="411"/>
        <end position="429"/>
    </location>
</feature>
<dbReference type="AlphaFoldDB" id="A0A0D8BH90"/>
<protein>
    <submittedName>
        <fullName evidence="10">Na+/proline symporter</fullName>
    </submittedName>
</protein>